<evidence type="ECO:0000313" key="10">
    <source>
        <dbReference type="Proteomes" id="UP001385499"/>
    </source>
</evidence>
<comment type="similarity">
    <text evidence="2">Belongs to the binding-protein-dependent transport system permease family. FecCD subfamily.</text>
</comment>
<dbReference type="NCBIfam" id="NF007866">
    <property type="entry name" value="PRK10577.1-2"/>
    <property type="match status" value="1"/>
</dbReference>
<evidence type="ECO:0000256" key="3">
    <source>
        <dbReference type="ARBA" id="ARBA00022448"/>
    </source>
</evidence>
<name>A0ABU8TL15_9HYPH</name>
<feature type="transmembrane region" description="Helical" evidence="8">
    <location>
        <begin position="97"/>
        <end position="116"/>
    </location>
</feature>
<feature type="transmembrane region" description="Helical" evidence="8">
    <location>
        <begin position="452"/>
        <end position="469"/>
    </location>
</feature>
<dbReference type="EMBL" id="JBAKIA010000005">
    <property type="protein sequence ID" value="MEJ8474300.1"/>
    <property type="molecule type" value="Genomic_DNA"/>
</dbReference>
<feature type="transmembrane region" description="Helical" evidence="8">
    <location>
        <begin position="123"/>
        <end position="144"/>
    </location>
</feature>
<accession>A0ABU8TL15</accession>
<feature type="transmembrane region" description="Helical" evidence="8">
    <location>
        <begin position="195"/>
        <end position="215"/>
    </location>
</feature>
<feature type="transmembrane region" description="Helical" evidence="8">
    <location>
        <begin position="481"/>
        <end position="500"/>
    </location>
</feature>
<organism evidence="9 10">
    <name type="scientific">Roseibium algae</name>
    <dbReference type="NCBI Taxonomy" id="3123038"/>
    <lineage>
        <taxon>Bacteria</taxon>
        <taxon>Pseudomonadati</taxon>
        <taxon>Pseudomonadota</taxon>
        <taxon>Alphaproteobacteria</taxon>
        <taxon>Hyphomicrobiales</taxon>
        <taxon>Stappiaceae</taxon>
        <taxon>Roseibium</taxon>
    </lineage>
</organism>
<evidence type="ECO:0000256" key="7">
    <source>
        <dbReference type="ARBA" id="ARBA00023136"/>
    </source>
</evidence>
<feature type="transmembrane region" description="Helical" evidence="8">
    <location>
        <begin position="568"/>
        <end position="595"/>
    </location>
</feature>
<feature type="transmembrane region" description="Helical" evidence="8">
    <location>
        <begin position="242"/>
        <end position="268"/>
    </location>
</feature>
<keyword evidence="10" id="KW-1185">Reference proteome</keyword>
<feature type="transmembrane region" description="Helical" evidence="8">
    <location>
        <begin position="428"/>
        <end position="446"/>
    </location>
</feature>
<evidence type="ECO:0000256" key="6">
    <source>
        <dbReference type="ARBA" id="ARBA00022989"/>
    </source>
</evidence>
<evidence type="ECO:0000256" key="5">
    <source>
        <dbReference type="ARBA" id="ARBA00022692"/>
    </source>
</evidence>
<dbReference type="Gene3D" id="1.10.3470.10">
    <property type="entry name" value="ABC transporter involved in vitamin B12 uptake, BtuC"/>
    <property type="match status" value="2"/>
</dbReference>
<dbReference type="Pfam" id="PF01032">
    <property type="entry name" value="FecCD"/>
    <property type="match status" value="2"/>
</dbReference>
<sequence length="681" mass="69997">MKNPEFSILKVWPLAALGGVLLYLVFGNVSTILGAPISLATIFEAAMVGPMGDSAPALQFSYVYLPQLVISLLCGAGLGFAGAVFQQTLLNPLASPATLGVSSGAQLALTVALLLAPEFHANHAFAIALTGSCLAWGVVALLAGRRLEDPLTLVLTGMIVSFTLAAITTCLFVLKDSYLNSMFIWGAGDLTQNGWNGTAFLLPKLALGAIVVLTLSRQLSLLGLGSDVARSAGVSAGLSRTILLSAAILMSAAITATVGIIAFVGLAAPHIARMMGARCVVPQLLCAAVMGALLLGVADQGLQFALQDLASFLPAGALAGLLGAPLLLYLMMKMSTRRPELDDTPMLRAPVNHGTAIQVRIIAGLGVLLVLCLVIALSVPWSGLDAISVWRLPRVAAALLAGCALGCAGCLAQRLIGNPMASPESMGISAGAITGTIAVMLLLPMAEAAGQTIGALLGSLLVFAAVLYFGRRQSFDPRSLILVGIAITALADALILVFFATGDPRLGEVLALSSGSTYRITFDTLFLPAGISVLGLVLALPTLRWLEILPLGAVTGRSLGLPLASARFLIILATSLLTVAATLLIGPISFVGLAAPHIARALGLRSAVTQFAGSALAGGAVIVFADFIGRQMARPYELPAGLLSILVGAIVFVAVLSFSRLFCPGMIKRQDTSVRQGAAVD</sequence>
<keyword evidence="6 8" id="KW-1133">Transmembrane helix</keyword>
<keyword evidence="4" id="KW-1003">Cell membrane</keyword>
<feature type="transmembrane region" description="Helical" evidence="8">
    <location>
        <begin position="150"/>
        <end position="174"/>
    </location>
</feature>
<evidence type="ECO:0000256" key="1">
    <source>
        <dbReference type="ARBA" id="ARBA00004651"/>
    </source>
</evidence>
<keyword evidence="5 8" id="KW-0812">Transmembrane</keyword>
<dbReference type="Proteomes" id="UP001385499">
    <property type="component" value="Unassembled WGS sequence"/>
</dbReference>
<dbReference type="RefSeq" id="WP_340274040.1">
    <property type="nucleotide sequence ID" value="NZ_JBAKIA010000005.1"/>
</dbReference>
<feature type="transmembrane region" description="Helical" evidence="8">
    <location>
        <begin position="32"/>
        <end position="50"/>
    </location>
</feature>
<evidence type="ECO:0000256" key="2">
    <source>
        <dbReference type="ARBA" id="ARBA00007935"/>
    </source>
</evidence>
<dbReference type="PANTHER" id="PTHR30472:SF37">
    <property type="entry name" value="FE(3+) DICITRATE TRANSPORT SYSTEM PERMEASE PROTEIN FECD-RELATED"/>
    <property type="match status" value="1"/>
</dbReference>
<dbReference type="InterPro" id="IPR037294">
    <property type="entry name" value="ABC_BtuC-like"/>
</dbReference>
<evidence type="ECO:0000256" key="4">
    <source>
        <dbReference type="ARBA" id="ARBA00022475"/>
    </source>
</evidence>
<keyword evidence="3" id="KW-0813">Transport</keyword>
<gene>
    <name evidence="9" type="primary">fhuB</name>
    <name evidence="9" type="ORF">V6575_09365</name>
</gene>
<reference evidence="9 10" key="1">
    <citation type="submission" date="2024-02" db="EMBL/GenBank/DDBJ databases">
        <title>Roseibium algae sp. nov., isolated from marine alga (Grateloupia sp.), showing potential in myo-inositol conversion.</title>
        <authorList>
            <person name="Wang Y."/>
        </authorList>
    </citation>
    <scope>NUCLEOTIDE SEQUENCE [LARGE SCALE GENOMIC DNA]</scope>
    <source>
        <strain evidence="9 10">H3510</strain>
    </source>
</reference>
<evidence type="ECO:0000313" key="9">
    <source>
        <dbReference type="EMBL" id="MEJ8474300.1"/>
    </source>
</evidence>
<comment type="caution">
    <text evidence="9">The sequence shown here is derived from an EMBL/GenBank/DDBJ whole genome shotgun (WGS) entry which is preliminary data.</text>
</comment>
<protein>
    <submittedName>
        <fullName evidence="9">Fe(3+)-hydroxamate ABC transporter permease FhuB</fullName>
    </submittedName>
</protein>
<evidence type="ECO:0000256" key="8">
    <source>
        <dbReference type="SAM" id="Phobius"/>
    </source>
</evidence>
<feature type="transmembrane region" description="Helical" evidence="8">
    <location>
        <begin position="395"/>
        <end position="416"/>
    </location>
</feature>
<proteinExistence type="inferred from homology"/>
<comment type="subcellular location">
    <subcellularLocation>
        <location evidence="1">Cell membrane</location>
        <topology evidence="1">Multi-pass membrane protein</topology>
    </subcellularLocation>
</comment>
<dbReference type="SUPFAM" id="SSF81345">
    <property type="entry name" value="ABC transporter involved in vitamin B12 uptake, BtuC"/>
    <property type="match status" value="2"/>
</dbReference>
<feature type="transmembrane region" description="Helical" evidence="8">
    <location>
        <begin position="361"/>
        <end position="383"/>
    </location>
</feature>
<dbReference type="PANTHER" id="PTHR30472">
    <property type="entry name" value="FERRIC ENTEROBACTIN TRANSPORT SYSTEM PERMEASE PROTEIN"/>
    <property type="match status" value="1"/>
</dbReference>
<feature type="transmembrane region" description="Helical" evidence="8">
    <location>
        <begin position="607"/>
        <end position="628"/>
    </location>
</feature>
<feature type="transmembrane region" description="Helical" evidence="8">
    <location>
        <begin position="62"/>
        <end position="85"/>
    </location>
</feature>
<feature type="transmembrane region" description="Helical" evidence="8">
    <location>
        <begin position="520"/>
        <end position="540"/>
    </location>
</feature>
<dbReference type="InterPro" id="IPR000522">
    <property type="entry name" value="ABC_transptr_permease_BtuC"/>
</dbReference>
<dbReference type="CDD" id="cd06550">
    <property type="entry name" value="TM_ABC_iron-siderophores_like"/>
    <property type="match status" value="2"/>
</dbReference>
<feature type="transmembrane region" description="Helical" evidence="8">
    <location>
        <begin position="280"/>
        <end position="298"/>
    </location>
</feature>
<feature type="transmembrane region" description="Helical" evidence="8">
    <location>
        <begin position="640"/>
        <end position="662"/>
    </location>
</feature>
<keyword evidence="7 8" id="KW-0472">Membrane</keyword>
<feature type="transmembrane region" description="Helical" evidence="8">
    <location>
        <begin position="310"/>
        <end position="330"/>
    </location>
</feature>